<name>A0ABU2M787_9ACTN</name>
<organism evidence="2 3">
    <name type="scientific">Nocardiopsis lambiniae</name>
    <dbReference type="NCBI Taxonomy" id="3075539"/>
    <lineage>
        <taxon>Bacteria</taxon>
        <taxon>Bacillati</taxon>
        <taxon>Actinomycetota</taxon>
        <taxon>Actinomycetes</taxon>
        <taxon>Streptosporangiales</taxon>
        <taxon>Nocardiopsidaceae</taxon>
        <taxon>Nocardiopsis</taxon>
    </lineage>
</organism>
<dbReference type="Pfam" id="PF02575">
    <property type="entry name" value="YbaB_DNA_bd"/>
    <property type="match status" value="1"/>
</dbReference>
<feature type="coiled-coil region" evidence="1">
    <location>
        <begin position="6"/>
        <end position="36"/>
    </location>
</feature>
<reference evidence="3" key="1">
    <citation type="submission" date="2023-07" db="EMBL/GenBank/DDBJ databases">
        <title>30 novel species of actinomycetes from the DSMZ collection.</title>
        <authorList>
            <person name="Nouioui I."/>
        </authorList>
    </citation>
    <scope>NUCLEOTIDE SEQUENCE [LARGE SCALE GENOMIC DNA]</scope>
    <source>
        <strain evidence="3">DSM 44743</strain>
    </source>
</reference>
<gene>
    <name evidence="2" type="ORF">RM479_08920</name>
</gene>
<evidence type="ECO:0000256" key="1">
    <source>
        <dbReference type="SAM" id="Coils"/>
    </source>
</evidence>
<dbReference type="RefSeq" id="WP_311511246.1">
    <property type="nucleotide sequence ID" value="NZ_JAVREP010000004.1"/>
</dbReference>
<dbReference type="Gene3D" id="3.30.1310.10">
    <property type="entry name" value="Nucleoid-associated protein YbaB-like domain"/>
    <property type="match status" value="1"/>
</dbReference>
<protein>
    <submittedName>
        <fullName evidence="2">YbaB/EbfC family nucleoid-associated protein</fullName>
    </submittedName>
</protein>
<dbReference type="InterPro" id="IPR004401">
    <property type="entry name" value="YbaB/EbfC"/>
</dbReference>
<dbReference type="Proteomes" id="UP001183390">
    <property type="component" value="Unassembled WGS sequence"/>
</dbReference>
<keyword evidence="3" id="KW-1185">Reference proteome</keyword>
<evidence type="ECO:0000313" key="2">
    <source>
        <dbReference type="EMBL" id="MDT0328534.1"/>
    </source>
</evidence>
<comment type="caution">
    <text evidence="2">The sequence shown here is derived from an EMBL/GenBank/DDBJ whole genome shotgun (WGS) entry which is preliminary data.</text>
</comment>
<accession>A0ABU2M787</accession>
<proteinExistence type="predicted"/>
<dbReference type="EMBL" id="JAVREP010000004">
    <property type="protein sequence ID" value="MDT0328534.1"/>
    <property type="molecule type" value="Genomic_DNA"/>
</dbReference>
<sequence length="130" mass="14270">MSSSMWEQMEAELRRLDTTMRELVEAGADLESATEEATARNRLVTATVDATGVLTGLVFHTDEYRGMAAAELSATLVEVIDRAQRRMADRVAQAYDVFAPEGVDTAAVLRGEMDVDEALRAQGFSPHDFD</sequence>
<evidence type="ECO:0000313" key="3">
    <source>
        <dbReference type="Proteomes" id="UP001183390"/>
    </source>
</evidence>
<keyword evidence="1" id="KW-0175">Coiled coil</keyword>
<dbReference type="InterPro" id="IPR036894">
    <property type="entry name" value="YbaB-like_sf"/>
</dbReference>